<gene>
    <name evidence="1" type="ORF">CB0940_08450</name>
</gene>
<evidence type="ECO:0000313" key="1">
    <source>
        <dbReference type="EMBL" id="PIA94421.1"/>
    </source>
</evidence>
<sequence>MRFDFKRALVARRMEGNMIFNILATSARVASTMYRNHREGVMLFGWGHRSPGMAGCLAGNNSTFWRAFFSSS</sequence>
<accession>A0A2G5HPE6</accession>
<reference evidence="1 2" key="1">
    <citation type="submission" date="2015-10" db="EMBL/GenBank/DDBJ databases">
        <title>The cercosporin biosynthetic gene cluster was horizontally transferred to several fungal lineages and shown to be expanded in Cercospora beticola based on microsynteny with recipient genomes.</title>
        <authorList>
            <person name="De Jonge R."/>
            <person name="Ebert M.K."/>
            <person name="Suttle J.C."/>
            <person name="Jurick Ii W.M."/>
            <person name="Secor G.A."/>
            <person name="Thomma B.P."/>
            <person name="Van De Peer Y."/>
            <person name="Bolton M.D."/>
        </authorList>
    </citation>
    <scope>NUCLEOTIDE SEQUENCE [LARGE SCALE GENOMIC DNA]</scope>
    <source>
        <strain evidence="1 2">09-40</strain>
    </source>
</reference>
<comment type="caution">
    <text evidence="1">The sequence shown here is derived from an EMBL/GenBank/DDBJ whole genome shotgun (WGS) entry which is preliminary data.</text>
</comment>
<organism evidence="1 2">
    <name type="scientific">Cercospora beticola</name>
    <name type="common">Sugarbeet leaf spot fungus</name>
    <dbReference type="NCBI Taxonomy" id="122368"/>
    <lineage>
        <taxon>Eukaryota</taxon>
        <taxon>Fungi</taxon>
        <taxon>Dikarya</taxon>
        <taxon>Ascomycota</taxon>
        <taxon>Pezizomycotina</taxon>
        <taxon>Dothideomycetes</taxon>
        <taxon>Dothideomycetidae</taxon>
        <taxon>Mycosphaerellales</taxon>
        <taxon>Mycosphaerellaceae</taxon>
        <taxon>Cercospora</taxon>
    </lineage>
</organism>
<evidence type="ECO:0000313" key="2">
    <source>
        <dbReference type="Proteomes" id="UP000230605"/>
    </source>
</evidence>
<dbReference type="Proteomes" id="UP000230605">
    <property type="component" value="Chromosome 6"/>
</dbReference>
<proteinExistence type="predicted"/>
<name>A0A2G5HPE6_CERBT</name>
<dbReference type="EMBL" id="LKMD01000104">
    <property type="protein sequence ID" value="PIA94421.1"/>
    <property type="molecule type" value="Genomic_DNA"/>
</dbReference>
<protein>
    <submittedName>
        <fullName evidence="1">Uncharacterized protein</fullName>
    </submittedName>
</protein>
<dbReference type="AlphaFoldDB" id="A0A2G5HPE6"/>